<reference evidence="2" key="1">
    <citation type="submission" date="2011-01" db="EMBL/GenBank/DDBJ databases">
        <title>The Genome Sequence of Nematocida parisii strain ERTm3.</title>
        <authorList>
            <consortium name="The Broad Institute Genome Sequencing Platform"/>
            <consortium name="The Broad Institute Genome Sequencing Center for Infectious Disease"/>
            <person name="Cuomo C."/>
            <person name="Troemel E."/>
            <person name="Young S.K."/>
            <person name="Zeng Q."/>
            <person name="Gargeya S."/>
            <person name="Fitzgerald M."/>
            <person name="Haas B."/>
            <person name="Abouelleil A."/>
            <person name="Alvarado L."/>
            <person name="Arachchi H.M."/>
            <person name="Berlin A."/>
            <person name="Chapman S.B."/>
            <person name="Gearin G."/>
            <person name="Goldberg J."/>
            <person name="Griggs A."/>
            <person name="Gujja S."/>
            <person name="Hansen M."/>
            <person name="Heiman D."/>
            <person name="Howarth C."/>
            <person name="Larimer J."/>
            <person name="Lui A."/>
            <person name="MacDonald P.J.P."/>
            <person name="McCowen C."/>
            <person name="Montmayeur A."/>
            <person name="Murphy C."/>
            <person name="Neiman D."/>
            <person name="Pearson M."/>
            <person name="Priest M."/>
            <person name="Roberts A."/>
            <person name="Saif S."/>
            <person name="Shea T."/>
            <person name="Sisk P."/>
            <person name="Stolte C."/>
            <person name="Sykes S."/>
            <person name="Wortman J."/>
            <person name="Nusbaum C."/>
            <person name="Birren B."/>
        </authorList>
    </citation>
    <scope>NUCLEOTIDE SEQUENCE</scope>
    <source>
        <strain evidence="2">ERTm3</strain>
    </source>
</reference>
<feature type="transmembrane region" description="Helical" evidence="1">
    <location>
        <begin position="32"/>
        <end position="52"/>
    </location>
</feature>
<feature type="transmembrane region" description="Helical" evidence="1">
    <location>
        <begin position="104"/>
        <end position="128"/>
    </location>
</feature>
<evidence type="ECO:0000313" key="3">
    <source>
        <dbReference type="Proteomes" id="UP000002872"/>
    </source>
</evidence>
<gene>
    <name evidence="2" type="ORF">NEQG_00696</name>
</gene>
<dbReference type="HOGENOM" id="CLU_1611237_0_0_1"/>
<keyword evidence="1" id="KW-1133">Transmembrane helix</keyword>
<evidence type="ECO:0000313" key="2">
    <source>
        <dbReference type="EMBL" id="EIJ88877.1"/>
    </source>
</evidence>
<dbReference type="EMBL" id="GL870877">
    <property type="protein sequence ID" value="EIJ88877.1"/>
    <property type="molecule type" value="Genomic_DNA"/>
</dbReference>
<dbReference type="InParanoid" id="I3EI30"/>
<evidence type="ECO:0000256" key="1">
    <source>
        <dbReference type="SAM" id="Phobius"/>
    </source>
</evidence>
<feature type="transmembrane region" description="Helical" evidence="1">
    <location>
        <begin position="64"/>
        <end position="84"/>
    </location>
</feature>
<keyword evidence="1" id="KW-0472">Membrane</keyword>
<sequence>MQAFHAYTLYILLYSWFNSSETAVISGYGNSSWVYALEIFIVNKCGYILPYIVSYMHAREIQSIFYMGMEVGLYFVFTQIIGYIKEARVFLLSSKLPINPSGHTFILLNGIHILLNINPSLIIVILMYEYNKILTHTIEYYHTFIDVFLGICIYYVYRYVINRIH</sequence>
<accession>I3EI30</accession>
<dbReference type="Proteomes" id="UP000002872">
    <property type="component" value="Unassembled WGS sequence"/>
</dbReference>
<dbReference type="OrthoDB" id="2192364at2759"/>
<organism evidence="2 3">
    <name type="scientific">Nematocida parisii (strain ERTm3)</name>
    <name type="common">Nematode killer fungus</name>
    <dbReference type="NCBI Taxonomy" id="935791"/>
    <lineage>
        <taxon>Eukaryota</taxon>
        <taxon>Fungi</taxon>
        <taxon>Fungi incertae sedis</taxon>
        <taxon>Microsporidia</taxon>
        <taxon>Nematocida</taxon>
    </lineage>
</organism>
<keyword evidence="3" id="KW-1185">Reference proteome</keyword>
<protein>
    <submittedName>
        <fullName evidence="2">Uncharacterized protein</fullName>
    </submittedName>
</protein>
<proteinExistence type="predicted"/>
<dbReference type="VEuPathDB" id="MicrosporidiaDB:NEQG_00696"/>
<feature type="transmembrane region" description="Helical" evidence="1">
    <location>
        <begin position="140"/>
        <end position="157"/>
    </location>
</feature>
<dbReference type="AlphaFoldDB" id="I3EI30"/>
<dbReference type="OMA" id="EYYHTFI"/>
<keyword evidence="1" id="KW-0812">Transmembrane</keyword>
<name>I3EI30_NEMP3</name>